<dbReference type="Proteomes" id="UP000095283">
    <property type="component" value="Unplaced"/>
</dbReference>
<keyword evidence="1" id="KW-0472">Membrane</keyword>
<organism evidence="2 3">
    <name type="scientific">Heterorhabditis bacteriophora</name>
    <name type="common">Entomopathogenic nematode worm</name>
    <dbReference type="NCBI Taxonomy" id="37862"/>
    <lineage>
        <taxon>Eukaryota</taxon>
        <taxon>Metazoa</taxon>
        <taxon>Ecdysozoa</taxon>
        <taxon>Nematoda</taxon>
        <taxon>Chromadorea</taxon>
        <taxon>Rhabditida</taxon>
        <taxon>Rhabditina</taxon>
        <taxon>Rhabditomorpha</taxon>
        <taxon>Strongyloidea</taxon>
        <taxon>Heterorhabditidae</taxon>
        <taxon>Heterorhabditis</taxon>
    </lineage>
</organism>
<sequence length="59" mass="6645">MQSYVNAGDFTTIGRFKAAIFNNAIYYGMYMLLFLLILLYAVIKGVVINTSLIQQAFLS</sequence>
<proteinExistence type="predicted"/>
<accession>A0A1I7X0Q2</accession>
<keyword evidence="1" id="KW-1133">Transmembrane helix</keyword>
<dbReference type="WBParaSite" id="Hba_11136">
    <property type="protein sequence ID" value="Hba_11136"/>
    <property type="gene ID" value="Hba_11136"/>
</dbReference>
<evidence type="ECO:0000313" key="2">
    <source>
        <dbReference type="Proteomes" id="UP000095283"/>
    </source>
</evidence>
<protein>
    <submittedName>
        <fullName evidence="3">ABC transporter permease</fullName>
    </submittedName>
</protein>
<feature type="transmembrane region" description="Helical" evidence="1">
    <location>
        <begin position="24"/>
        <end position="43"/>
    </location>
</feature>
<keyword evidence="1" id="KW-0812">Transmembrane</keyword>
<name>A0A1I7X0Q2_HETBA</name>
<reference evidence="3" key="1">
    <citation type="submission" date="2016-11" db="UniProtKB">
        <authorList>
            <consortium name="WormBaseParasite"/>
        </authorList>
    </citation>
    <scope>IDENTIFICATION</scope>
</reference>
<dbReference type="Pfam" id="PF04791">
    <property type="entry name" value="LMBR1"/>
    <property type="match status" value="1"/>
</dbReference>
<keyword evidence="2" id="KW-1185">Reference proteome</keyword>
<evidence type="ECO:0000256" key="1">
    <source>
        <dbReference type="SAM" id="Phobius"/>
    </source>
</evidence>
<dbReference type="InterPro" id="IPR006876">
    <property type="entry name" value="LMBR1-like_membr_prot"/>
</dbReference>
<evidence type="ECO:0000313" key="3">
    <source>
        <dbReference type="WBParaSite" id="Hba_11136"/>
    </source>
</evidence>
<dbReference type="AlphaFoldDB" id="A0A1I7X0Q2"/>